<dbReference type="GO" id="GO:0030246">
    <property type="term" value="F:carbohydrate binding"/>
    <property type="evidence" value="ECO:0007669"/>
    <property type="project" value="InterPro"/>
</dbReference>
<evidence type="ECO:0000313" key="4">
    <source>
        <dbReference type="EMBL" id="GAC18925.1"/>
    </source>
</evidence>
<organism evidence="4 5">
    <name type="scientific">Paraglaciecola arctica BSs20135</name>
    <dbReference type="NCBI Taxonomy" id="493475"/>
    <lineage>
        <taxon>Bacteria</taxon>
        <taxon>Pseudomonadati</taxon>
        <taxon>Pseudomonadota</taxon>
        <taxon>Gammaproteobacteria</taxon>
        <taxon>Alteromonadales</taxon>
        <taxon>Alteromonadaceae</taxon>
        <taxon>Paraglaciecola</taxon>
    </lineage>
</organism>
<name>K6Z669_9ALTE</name>
<comment type="caution">
    <text evidence="4">The sequence shown here is derived from an EMBL/GenBank/DDBJ whole genome shotgun (WGS) entry which is preliminary data.</text>
</comment>
<proteinExistence type="predicted"/>
<evidence type="ECO:0000256" key="1">
    <source>
        <dbReference type="ARBA" id="ARBA00004442"/>
    </source>
</evidence>
<dbReference type="SUPFAM" id="SSF56935">
    <property type="entry name" value="Porins"/>
    <property type="match status" value="1"/>
</dbReference>
<dbReference type="Gene3D" id="2.60.40.1120">
    <property type="entry name" value="Carboxypeptidase-like, regulatory domain"/>
    <property type="match status" value="1"/>
</dbReference>
<dbReference type="EMBL" id="BAEO01000027">
    <property type="protein sequence ID" value="GAC18925.1"/>
    <property type="molecule type" value="Genomic_DNA"/>
</dbReference>
<protein>
    <submittedName>
        <fullName evidence="4">Uncharacterized protein</fullName>
    </submittedName>
</protein>
<reference evidence="4 5" key="1">
    <citation type="journal article" date="2017" name="Antonie Van Leeuwenhoek">
        <title>Rhizobium rhizosphaerae sp. nov., a novel species isolated from rice rhizosphere.</title>
        <authorList>
            <person name="Zhao J.J."/>
            <person name="Zhang J."/>
            <person name="Zhang R.J."/>
            <person name="Zhang C.W."/>
            <person name="Yin H.Q."/>
            <person name="Zhang X.X."/>
        </authorList>
    </citation>
    <scope>NUCLEOTIDE SEQUENCE [LARGE SCALE GENOMIC DNA]</scope>
    <source>
        <strain evidence="4 5">BSs20135</strain>
    </source>
</reference>
<evidence type="ECO:0000313" key="5">
    <source>
        <dbReference type="Proteomes" id="UP000006327"/>
    </source>
</evidence>
<dbReference type="InterPro" id="IPR013784">
    <property type="entry name" value="Carb-bd-like_fold"/>
</dbReference>
<dbReference type="InterPro" id="IPR036942">
    <property type="entry name" value="Beta-barrel_TonB_sf"/>
</dbReference>
<dbReference type="STRING" id="493475.GARC_1958"/>
<dbReference type="Proteomes" id="UP000006327">
    <property type="component" value="Unassembled WGS sequence"/>
</dbReference>
<dbReference type="eggNOG" id="COG1629">
    <property type="taxonomic scope" value="Bacteria"/>
</dbReference>
<comment type="subcellular location">
    <subcellularLocation>
        <location evidence="1">Cell outer membrane</location>
    </subcellularLocation>
</comment>
<keyword evidence="3" id="KW-0998">Cell outer membrane</keyword>
<dbReference type="GO" id="GO:0009279">
    <property type="term" value="C:cell outer membrane"/>
    <property type="evidence" value="ECO:0007669"/>
    <property type="project" value="UniProtKB-SubCell"/>
</dbReference>
<sequence>MSSPALAQQSGSIKGKVSTEIAGVTIAGVTVTASSNVMPKPRTVTTKADGSYNLSALLPGKYTLTFTSADGTVRQTDVEVLLNQSSSINVAFEAPPISDVEVIYITSSKVIRDGDSSLTNSLSQETVSKIPSGQSYRDLLAIIPGVQYSENGVLGPSAGGSGRDNKYGFDGVDISLPMFGNLSSEPSTHDVAYVTIDRGGAKAIGFNRSGGLSINTTSKSGTNDFHANVEYRTQPKSLYADKDGTDNTKYDTNKTWITTSISGPLIEDELFFYGSYFRPETKRTNKETAYGSVKDNDSKRDEFFGKLTWAPTDDLLFNLSARNSDKEKVGDSVGALDQDSTSEGSYSKIGIYAFEGTYLVNDDTELSFQYSKYEDKGSTRADTLLPDVIPRIGDSLDLTKLDQLGLFRVPTIQDDDAVALGYDNDAAQVLIDNYGFLNDDNVRAGGGSIGADNTIDSVEYYRDSFEIKLDHDTEIAGMEHSIHAGFQWKENKEVLARFSNGWGSISFIGGSPTDDFDGETPVYYSASVEQMSLRDSSGEAVPAITSISENYNFEINDTITHGDFTYNVGVLISKDILYGQGLKENSNNVSGYELAPGHKYKMYEVDFADMIQPRLGIIWAYNDEDTVFANYSSYNPDVSSLARAASWARNTRRSKNVYFDENGAYLGDTDAAGSSGKFFQPNMKPRRTDEITIGATKAISNELLLRTHVRQRTAKHAWEDTPNNARLAGDYTSPFGGVPAHIADKGLYIENLQAYRDEVGGSSYVVADLDGAENKYYEFSVEGEYAGDNSYLNVSYVWSHYYGNYDQDITSASSDANLFVGSSNLGDGNGRQLWDGKYGKLNGDRPHILKAMGYYTTDWNADIGFNFVYQSGDVWEAWDGTAYGFGSSTIRYSEPAGSRREPSHWQLDANYTQNFDITDDLVMKFTAEVYNIFDKQTGYNYDPYVSNDTFGEAKNSITPRRVQLTVNIGF</sequence>
<keyword evidence="2" id="KW-0472">Membrane</keyword>
<evidence type="ECO:0000256" key="2">
    <source>
        <dbReference type="ARBA" id="ARBA00023136"/>
    </source>
</evidence>
<dbReference type="AlphaFoldDB" id="K6Z669"/>
<dbReference type="SUPFAM" id="SSF49452">
    <property type="entry name" value="Starch-binding domain-like"/>
    <property type="match status" value="1"/>
</dbReference>
<gene>
    <name evidence="4" type="ORF">GARC_1958</name>
</gene>
<dbReference type="Gene3D" id="2.40.170.20">
    <property type="entry name" value="TonB-dependent receptor, beta-barrel domain"/>
    <property type="match status" value="1"/>
</dbReference>
<keyword evidence="5" id="KW-1185">Reference proteome</keyword>
<dbReference type="Pfam" id="PF13620">
    <property type="entry name" value="CarboxypepD_reg"/>
    <property type="match status" value="1"/>
</dbReference>
<accession>K6Z669</accession>
<evidence type="ECO:0000256" key="3">
    <source>
        <dbReference type="ARBA" id="ARBA00023237"/>
    </source>
</evidence>